<dbReference type="Proteomes" id="UP001392437">
    <property type="component" value="Unassembled WGS sequence"/>
</dbReference>
<organism evidence="1 2">
    <name type="scientific">Apiospora kogelbergensis</name>
    <dbReference type="NCBI Taxonomy" id="1337665"/>
    <lineage>
        <taxon>Eukaryota</taxon>
        <taxon>Fungi</taxon>
        <taxon>Dikarya</taxon>
        <taxon>Ascomycota</taxon>
        <taxon>Pezizomycotina</taxon>
        <taxon>Sordariomycetes</taxon>
        <taxon>Xylariomycetidae</taxon>
        <taxon>Amphisphaeriales</taxon>
        <taxon>Apiosporaceae</taxon>
        <taxon>Apiospora</taxon>
    </lineage>
</organism>
<dbReference type="AlphaFoldDB" id="A0AAW0RB62"/>
<dbReference type="EMBL" id="JAQQWP010000001">
    <property type="protein sequence ID" value="KAK8132155.1"/>
    <property type="molecule type" value="Genomic_DNA"/>
</dbReference>
<protein>
    <submittedName>
        <fullName evidence="1">Uncharacterized protein</fullName>
    </submittedName>
</protein>
<sequence length="54" mass="6187">MDLADVKDHFASFPFVSKFPEAFTEIYKELDELLADGRQVKGNFPAKIILATRR</sequence>
<keyword evidence="2" id="KW-1185">Reference proteome</keyword>
<proteinExistence type="predicted"/>
<comment type="caution">
    <text evidence="1">The sequence shown here is derived from an EMBL/GenBank/DDBJ whole genome shotgun (WGS) entry which is preliminary data.</text>
</comment>
<accession>A0AAW0RB62</accession>
<evidence type="ECO:0000313" key="2">
    <source>
        <dbReference type="Proteomes" id="UP001392437"/>
    </source>
</evidence>
<name>A0AAW0RB62_9PEZI</name>
<evidence type="ECO:0000313" key="1">
    <source>
        <dbReference type="EMBL" id="KAK8132155.1"/>
    </source>
</evidence>
<reference evidence="1 2" key="1">
    <citation type="submission" date="2023-01" db="EMBL/GenBank/DDBJ databases">
        <title>Analysis of 21 Apiospora genomes using comparative genomics revels a genus with tremendous synthesis potential of carbohydrate active enzymes and secondary metabolites.</title>
        <authorList>
            <person name="Sorensen T."/>
        </authorList>
    </citation>
    <scope>NUCLEOTIDE SEQUENCE [LARGE SCALE GENOMIC DNA]</scope>
    <source>
        <strain evidence="1 2">CBS 117206</strain>
    </source>
</reference>
<gene>
    <name evidence="1" type="ORF">PG999_000328</name>
</gene>